<dbReference type="InterPro" id="IPR013785">
    <property type="entry name" value="Aldolase_TIM"/>
</dbReference>
<dbReference type="InterPro" id="IPR045247">
    <property type="entry name" value="Oye-like"/>
</dbReference>
<dbReference type="EMBL" id="JXNT01000004">
    <property type="protein sequence ID" value="ODM19769.1"/>
    <property type="molecule type" value="Genomic_DNA"/>
</dbReference>
<name>A0A1E3BFQ5_ASPCR</name>
<dbReference type="AlphaFoldDB" id="A0A1E3BFQ5"/>
<protein>
    <recommendedName>
        <fullName evidence="2">NADH:flavin oxidoreductase/NADH oxidase N-terminal domain-containing protein</fullName>
    </recommendedName>
</protein>
<proteinExistence type="predicted"/>
<gene>
    <name evidence="3" type="ORF">SI65_04755</name>
</gene>
<evidence type="ECO:0000313" key="3">
    <source>
        <dbReference type="EMBL" id="ODM19769.1"/>
    </source>
</evidence>
<evidence type="ECO:0000313" key="4">
    <source>
        <dbReference type="Proteomes" id="UP000094569"/>
    </source>
</evidence>
<dbReference type="Proteomes" id="UP000094569">
    <property type="component" value="Unassembled WGS sequence"/>
</dbReference>
<comment type="caution">
    <text evidence="3">The sequence shown here is derived from an EMBL/GenBank/DDBJ whole genome shotgun (WGS) entry which is preliminary data.</text>
</comment>
<organism evidence="3 4">
    <name type="scientific">Aspergillus cristatus</name>
    <name type="common">Chinese Fuzhuan brick tea-fermentation fungus</name>
    <name type="synonym">Eurotium cristatum</name>
    <dbReference type="NCBI Taxonomy" id="573508"/>
    <lineage>
        <taxon>Eukaryota</taxon>
        <taxon>Fungi</taxon>
        <taxon>Dikarya</taxon>
        <taxon>Ascomycota</taxon>
        <taxon>Pezizomycotina</taxon>
        <taxon>Eurotiomycetes</taxon>
        <taxon>Eurotiomycetidae</taxon>
        <taxon>Eurotiales</taxon>
        <taxon>Aspergillaceae</taxon>
        <taxon>Aspergillus</taxon>
        <taxon>Aspergillus subgen. Aspergillus</taxon>
    </lineage>
</organism>
<dbReference type="PANTHER" id="PTHR22893:SF91">
    <property type="entry name" value="NADPH DEHYDROGENASE 2-RELATED"/>
    <property type="match status" value="1"/>
</dbReference>
<dbReference type="Pfam" id="PF00724">
    <property type="entry name" value="Oxidored_FMN"/>
    <property type="match status" value="1"/>
</dbReference>
<sequence length="366" mass="40522">MSTSKLFTPLRVGQSTLSHRLTMAPMTRLRASNTHTPLLPLVKDYYRQRASVPGSLLITEATVISPRHGGYTNVPGIYSEEQISAWKEVTNAVHEKGSHIYMQLWALGRTANPGFIKEKGLDLVSSGDVPMKSMFSGEMHHPRPLAEREITAAVGDYAAAAENAVKAGFDGVEIHGASGYLVDQFIQDTANNRTDNWGGSIPNRSRFALDVTRAVVKAVGNDRTAIRLSPWSKFQDMRMEDPIPQFSHLIENLSDFKLAYLHLCESDAKAAGESLRPFIDSYNKAGPVMVAANYTGETAVKAVEEEYKDNEVMVAFGRPYIANPDLAFRVREGVELAEVRQEGVYAQSEEGYTDYGFSEEFKAVYQ</sequence>
<evidence type="ECO:0000259" key="2">
    <source>
        <dbReference type="Pfam" id="PF00724"/>
    </source>
</evidence>
<keyword evidence="4" id="KW-1185">Reference proteome</keyword>
<dbReference type="FunFam" id="3.20.20.70:FF:000138">
    <property type="entry name" value="NADPH dehydrogenase 1"/>
    <property type="match status" value="1"/>
</dbReference>
<evidence type="ECO:0000256" key="1">
    <source>
        <dbReference type="ARBA" id="ARBA00022857"/>
    </source>
</evidence>
<dbReference type="CDD" id="cd02933">
    <property type="entry name" value="OYE_like_FMN"/>
    <property type="match status" value="1"/>
</dbReference>
<keyword evidence="1" id="KW-0521">NADP</keyword>
<accession>A0A1E3BFQ5</accession>
<dbReference type="STRING" id="573508.A0A1E3BFQ5"/>
<dbReference type="GO" id="GO:0003959">
    <property type="term" value="F:NADPH dehydrogenase activity"/>
    <property type="evidence" value="ECO:0007669"/>
    <property type="project" value="TreeGrafter"/>
</dbReference>
<dbReference type="PANTHER" id="PTHR22893">
    <property type="entry name" value="NADH OXIDOREDUCTASE-RELATED"/>
    <property type="match status" value="1"/>
</dbReference>
<dbReference type="GO" id="GO:0010181">
    <property type="term" value="F:FMN binding"/>
    <property type="evidence" value="ECO:0007669"/>
    <property type="project" value="InterPro"/>
</dbReference>
<dbReference type="Gene3D" id="3.20.20.70">
    <property type="entry name" value="Aldolase class I"/>
    <property type="match status" value="1"/>
</dbReference>
<reference evidence="3 4" key="1">
    <citation type="journal article" date="2016" name="BMC Genomics">
        <title>Comparative genomic and transcriptomic analyses of the Fuzhuan brick tea-fermentation fungus Aspergillus cristatus.</title>
        <authorList>
            <person name="Ge Y."/>
            <person name="Wang Y."/>
            <person name="Liu Y."/>
            <person name="Tan Y."/>
            <person name="Ren X."/>
            <person name="Zhang X."/>
            <person name="Hyde K.D."/>
            <person name="Liu Y."/>
            <person name="Liu Z."/>
        </authorList>
    </citation>
    <scope>NUCLEOTIDE SEQUENCE [LARGE SCALE GENOMIC DNA]</scope>
    <source>
        <strain evidence="3 4">GZAAS20.1005</strain>
    </source>
</reference>
<dbReference type="OrthoDB" id="276546at2759"/>
<dbReference type="VEuPathDB" id="FungiDB:SI65_04755"/>
<dbReference type="SUPFAM" id="SSF51395">
    <property type="entry name" value="FMN-linked oxidoreductases"/>
    <property type="match status" value="1"/>
</dbReference>
<dbReference type="InterPro" id="IPR001155">
    <property type="entry name" value="OxRdtase_FMN_N"/>
</dbReference>
<feature type="domain" description="NADH:flavin oxidoreductase/NADH oxidase N-terminal" evidence="2">
    <location>
        <begin position="5"/>
        <end position="335"/>
    </location>
</feature>